<dbReference type="OrthoDB" id="689802at2759"/>
<keyword evidence="3" id="KW-1185">Reference proteome</keyword>
<organism evidence="2 3">
    <name type="scientific">Panicum miliaceum</name>
    <name type="common">Proso millet</name>
    <name type="synonym">Broomcorn millet</name>
    <dbReference type="NCBI Taxonomy" id="4540"/>
    <lineage>
        <taxon>Eukaryota</taxon>
        <taxon>Viridiplantae</taxon>
        <taxon>Streptophyta</taxon>
        <taxon>Embryophyta</taxon>
        <taxon>Tracheophyta</taxon>
        <taxon>Spermatophyta</taxon>
        <taxon>Magnoliopsida</taxon>
        <taxon>Liliopsida</taxon>
        <taxon>Poales</taxon>
        <taxon>Poaceae</taxon>
        <taxon>PACMAD clade</taxon>
        <taxon>Panicoideae</taxon>
        <taxon>Panicodae</taxon>
        <taxon>Paniceae</taxon>
        <taxon>Panicinae</taxon>
        <taxon>Panicum</taxon>
        <taxon>Panicum sect. Panicum</taxon>
    </lineage>
</organism>
<comment type="caution">
    <text evidence="2">The sequence shown here is derived from an EMBL/GenBank/DDBJ whole genome shotgun (WGS) entry which is preliminary data.</text>
</comment>
<accession>A0A3L6T6Y6</accession>
<dbReference type="STRING" id="4540.A0A3L6T6Y6"/>
<protein>
    <recommendedName>
        <fullName evidence="1">KIB1-4 beta-propeller domain-containing protein</fullName>
    </recommendedName>
</protein>
<dbReference type="Proteomes" id="UP000275267">
    <property type="component" value="Unassembled WGS sequence"/>
</dbReference>
<dbReference type="EMBL" id="PQIB02000002">
    <property type="protein sequence ID" value="RLN33942.1"/>
    <property type="molecule type" value="Genomic_DNA"/>
</dbReference>
<reference evidence="3" key="1">
    <citation type="journal article" date="2019" name="Nat. Commun.">
        <title>The genome of broomcorn millet.</title>
        <authorList>
            <person name="Zou C."/>
            <person name="Miki D."/>
            <person name="Li D."/>
            <person name="Tang Q."/>
            <person name="Xiao L."/>
            <person name="Rajput S."/>
            <person name="Deng P."/>
            <person name="Jia W."/>
            <person name="Huang R."/>
            <person name="Zhang M."/>
            <person name="Sun Y."/>
            <person name="Hu J."/>
            <person name="Fu X."/>
            <person name="Schnable P.S."/>
            <person name="Li F."/>
            <person name="Zhang H."/>
            <person name="Feng B."/>
            <person name="Zhu X."/>
            <person name="Liu R."/>
            <person name="Schnable J.C."/>
            <person name="Zhu J.-K."/>
            <person name="Zhang H."/>
        </authorList>
    </citation>
    <scope>NUCLEOTIDE SEQUENCE [LARGE SCALE GENOMIC DNA]</scope>
</reference>
<evidence type="ECO:0000313" key="2">
    <source>
        <dbReference type="EMBL" id="RLN33942.1"/>
    </source>
</evidence>
<name>A0A3L6T6Y6_PANMI</name>
<evidence type="ECO:0000313" key="3">
    <source>
        <dbReference type="Proteomes" id="UP000275267"/>
    </source>
</evidence>
<dbReference type="Pfam" id="PF03478">
    <property type="entry name" value="Beta-prop_KIB1-4"/>
    <property type="match status" value="1"/>
</dbReference>
<sequence>MAKRPAAAAAAAMEERDWPSLIPDLLSHVAVRVLAADVVDYISLRGVCAHWRASAPSPRDPTLRDPRLRPRGWVALCDGDGVRPADACEVAFFHAGTGRCLRARLPELQGHRIVGFTDGLVILINKDTTAVRVLHPFTRVSVDLPPIAAIFNYMVKEQHSRAWMRVAVCASQDCPDSIAVVAWFPTVPGGGRRRA</sequence>
<feature type="domain" description="KIB1-4 beta-propeller" evidence="1">
    <location>
        <begin position="93"/>
        <end position="181"/>
    </location>
</feature>
<dbReference type="InterPro" id="IPR005174">
    <property type="entry name" value="KIB1-4_b-propeller"/>
</dbReference>
<evidence type="ECO:0000259" key="1">
    <source>
        <dbReference type="Pfam" id="PF03478"/>
    </source>
</evidence>
<dbReference type="PANTHER" id="PTHR33165:SF72">
    <property type="entry name" value="F-BOX DOMAIN-CONTAINING PROTEIN"/>
    <property type="match status" value="1"/>
</dbReference>
<dbReference type="PANTHER" id="PTHR33165">
    <property type="entry name" value="F-BOX DOMAIN CONTAINING PROTEIN-LIKE-RELATED"/>
    <property type="match status" value="1"/>
</dbReference>
<dbReference type="AlphaFoldDB" id="A0A3L6T6Y6"/>
<proteinExistence type="predicted"/>
<gene>
    <name evidence="2" type="ORF">C2845_PM03G34460</name>
</gene>